<dbReference type="InterPro" id="IPR050570">
    <property type="entry name" value="Cell_wall_metabolism_enzyme"/>
</dbReference>
<dbReference type="Proteomes" id="UP000243591">
    <property type="component" value="Chromosome"/>
</dbReference>
<evidence type="ECO:0000313" key="4">
    <source>
        <dbReference type="EMBL" id="ATF25154.1"/>
    </source>
</evidence>
<organism evidence="4 5">
    <name type="scientific">Brochothrix thermosphacta</name>
    <name type="common">Microbacterium thermosphactum</name>
    <dbReference type="NCBI Taxonomy" id="2756"/>
    <lineage>
        <taxon>Bacteria</taxon>
        <taxon>Bacillati</taxon>
        <taxon>Bacillota</taxon>
        <taxon>Bacilli</taxon>
        <taxon>Bacillales</taxon>
        <taxon>Listeriaceae</taxon>
        <taxon>Brochothrix</taxon>
    </lineage>
</organism>
<name>A0A1D2L760_BROTH</name>
<dbReference type="InterPro" id="IPR010572">
    <property type="entry name" value="Tail_dom"/>
</dbReference>
<dbReference type="Gene3D" id="2.70.70.10">
    <property type="entry name" value="Glucose Permease (Domain IIA)"/>
    <property type="match status" value="1"/>
</dbReference>
<dbReference type="OrthoDB" id="9805070at2"/>
<evidence type="ECO:0000259" key="3">
    <source>
        <dbReference type="Pfam" id="PF18013"/>
    </source>
</evidence>
<protein>
    <recommendedName>
        <fullName evidence="6">Peptidase M23 domain-containing protein</fullName>
    </recommendedName>
</protein>
<evidence type="ECO:0000259" key="1">
    <source>
        <dbReference type="Pfam" id="PF01551"/>
    </source>
</evidence>
<dbReference type="InterPro" id="IPR041219">
    <property type="entry name" value="Phage_lysozyme2"/>
</dbReference>
<accession>A0A1D2L760</accession>
<dbReference type="EMBL" id="CP023483">
    <property type="protein sequence ID" value="ATF25154.1"/>
    <property type="molecule type" value="Genomic_DNA"/>
</dbReference>
<dbReference type="RefSeq" id="WP_069126058.1">
    <property type="nucleotide sequence ID" value="NZ_CP023483.1"/>
</dbReference>
<dbReference type="PANTHER" id="PTHR21666">
    <property type="entry name" value="PEPTIDASE-RELATED"/>
    <property type="match status" value="1"/>
</dbReference>
<dbReference type="NCBIfam" id="TIGR01665">
    <property type="entry name" value="put_anti_recept"/>
    <property type="match status" value="1"/>
</dbReference>
<gene>
    <name evidence="4" type="ORF">CNY62_01460</name>
</gene>
<evidence type="ECO:0000313" key="5">
    <source>
        <dbReference type="Proteomes" id="UP000243591"/>
    </source>
</evidence>
<dbReference type="InterPro" id="IPR011055">
    <property type="entry name" value="Dup_hybrid_motif"/>
</dbReference>
<evidence type="ECO:0008006" key="6">
    <source>
        <dbReference type="Google" id="ProtNLM"/>
    </source>
</evidence>
<dbReference type="AlphaFoldDB" id="A0A1D2L760"/>
<dbReference type="SUPFAM" id="SSF51261">
    <property type="entry name" value="Duplicated hybrid motif"/>
    <property type="match status" value="1"/>
</dbReference>
<sequence length="916" mass="101192">MSVYFFDNKQQLIKMKNNRTLMQCLQEQEITSDKSDLLKDTLTVSCLYDSELEQAEYIAVRERKSVYSLYKIQEEEIDAEIMNFKGINFGLDELSNYIVKEEQSQKQTLTEIAKQVVKATDGEWHVTGIVNKAASATFQYISVKDALKTIQSLGCELQFRCEISGTGISKKWIELHDKIGKESTKRYEVGSTALKVVRTKNRSNIITSIVGRGKGEDVGDGKGKRLGFEKVDWKTPVVKPKGQAFLELKKLTEVHGIPMKNGGMRRREQVVVFDDIEDDKELLTATYQMLLDNSRPLVQFSSEVIGASSIGDRVSIHDYDKGYHYQTRVFSVKYDRLTNKVDTSLGDNLQGSSATTQLANVQNGVSELQSVKMNFYDSTEVSKWQSDIIRGAKGGSVLLMSPWDAKKGESRQPYQMVIMNKESLKESDHFLVMNSEGIGFINGDFDKDKFETAWTIDGEFNANYIRAGVLSGILIKGNIIKSIDEDEFQIVLDGGQLTFERKVEGEEIEHQHGEVIASILPTYSEGKANGVAFIQEQGQILSLNSGVKSLSRSVVQIPASSTADKRQLNLFGEVRLEGDFYVNGIKIDGNGGTGGGNGGWNGGWNGQYPPEVTSDIDKRAWAIWSTLRGHSYSKAASAAILGNIQGESGPQMNPDTEQVGGPAYGLVQWDGSAYPLVGEPTDNGREYVQRLMKSANITDDYRTIVPQVNLIEWSMKSGQWIGAIEPKTVSGFKASTSPRTAAKAFLYNFERPAAAHPEREDYAQAWYDKFKDLKKPGGKYGMPVAPGYQITSWFGDRDDPLNPGNIETHKGMDFADKSGSPIFAAESGEVIASLSTASSGGFGEYIVIKHADDNCTGYGHLTTRMVNIGKKVTKGQQIGTMGSTGQSKGPHLHFSVGADLWGPYQDPAPYLGLKRP</sequence>
<evidence type="ECO:0000259" key="2">
    <source>
        <dbReference type="Pfam" id="PF06605"/>
    </source>
</evidence>
<feature type="domain" description="M23ase beta-sheet core" evidence="1">
    <location>
        <begin position="808"/>
        <end position="896"/>
    </location>
</feature>
<proteinExistence type="predicted"/>
<dbReference type="PANTHER" id="PTHR21666:SF270">
    <property type="entry name" value="MUREIN HYDROLASE ACTIVATOR ENVC"/>
    <property type="match status" value="1"/>
</dbReference>
<dbReference type="CDD" id="cd12797">
    <property type="entry name" value="M23_peptidase"/>
    <property type="match status" value="1"/>
</dbReference>
<dbReference type="InterPro" id="IPR007119">
    <property type="entry name" value="Phage_tail_spike_N"/>
</dbReference>
<keyword evidence="5" id="KW-1185">Reference proteome</keyword>
<feature type="domain" description="Phage tail lysozyme" evidence="3">
    <location>
        <begin position="618"/>
        <end position="770"/>
    </location>
</feature>
<feature type="domain" description="Tail spike" evidence="2">
    <location>
        <begin position="96"/>
        <end position="338"/>
    </location>
</feature>
<dbReference type="Gene3D" id="1.10.530.10">
    <property type="match status" value="1"/>
</dbReference>
<dbReference type="STRING" id="2756.BFR44_02120"/>
<dbReference type="InterPro" id="IPR016047">
    <property type="entry name" value="M23ase_b-sheet_dom"/>
</dbReference>
<dbReference type="KEGG" id="bths:CNY62_01460"/>
<dbReference type="Pfam" id="PF01551">
    <property type="entry name" value="Peptidase_M23"/>
    <property type="match status" value="1"/>
</dbReference>
<dbReference type="Pfam" id="PF18013">
    <property type="entry name" value="Phage_lysozyme2"/>
    <property type="match status" value="1"/>
</dbReference>
<dbReference type="GO" id="GO:0004222">
    <property type="term" value="F:metalloendopeptidase activity"/>
    <property type="evidence" value="ECO:0007669"/>
    <property type="project" value="TreeGrafter"/>
</dbReference>
<reference evidence="4 5" key="1">
    <citation type="submission" date="2017-09" db="EMBL/GenBank/DDBJ databases">
        <title>Complete Genome Sequences of Two Strains of the Meat Spoilage Bacterium Brochothrix thermosphacta Isolated from Ground Chicken.</title>
        <authorList>
            <person name="Paoli G.C."/>
            <person name="Wijey C."/>
            <person name="Chen C.-Y."/>
            <person name="Nguyen L."/>
            <person name="Yan X."/>
            <person name="Irwin P.L."/>
        </authorList>
    </citation>
    <scope>NUCLEOTIDE SEQUENCE [LARGE SCALE GENOMIC DNA]</scope>
    <source>
        <strain evidence="4 5">BI</strain>
    </source>
</reference>
<dbReference type="Pfam" id="PF06605">
    <property type="entry name" value="Prophage_tail"/>
    <property type="match status" value="1"/>
</dbReference>